<evidence type="ECO:0000256" key="4">
    <source>
        <dbReference type="ARBA" id="ARBA00022980"/>
    </source>
</evidence>
<dbReference type="STRING" id="796925.A0A137P928"/>
<dbReference type="OrthoDB" id="408933at2759"/>
<dbReference type="GO" id="GO:0006412">
    <property type="term" value="P:translation"/>
    <property type="evidence" value="ECO:0007669"/>
    <property type="project" value="TreeGrafter"/>
</dbReference>
<keyword evidence="6" id="KW-0687">Ribonucleoprotein</keyword>
<keyword evidence="4" id="KW-0689">Ribosomal protein</keyword>
<dbReference type="AlphaFoldDB" id="A0A137P928"/>
<evidence type="ECO:0000256" key="2">
    <source>
        <dbReference type="ARBA" id="ARBA00010152"/>
    </source>
</evidence>
<reference evidence="7 8" key="1">
    <citation type="journal article" date="2015" name="Genome Biol. Evol.">
        <title>Phylogenomic analyses indicate that early fungi evolved digesting cell walls of algal ancestors of land plants.</title>
        <authorList>
            <person name="Chang Y."/>
            <person name="Wang S."/>
            <person name="Sekimoto S."/>
            <person name="Aerts A.L."/>
            <person name="Choi C."/>
            <person name="Clum A."/>
            <person name="LaButti K.M."/>
            <person name="Lindquist E.A."/>
            <person name="Yee Ngan C."/>
            <person name="Ohm R.A."/>
            <person name="Salamov A.A."/>
            <person name="Grigoriev I.V."/>
            <person name="Spatafora J.W."/>
            <person name="Berbee M.L."/>
        </authorList>
    </citation>
    <scope>NUCLEOTIDE SEQUENCE [LARGE SCALE GENOMIC DNA]</scope>
    <source>
        <strain evidence="7 8">NRRL 28638</strain>
    </source>
</reference>
<keyword evidence="3" id="KW-0809">Transit peptide</keyword>
<dbReference type="PANTHER" id="PTHR21338:SF0">
    <property type="entry name" value="LARGE RIBOSOMAL SUBUNIT PROTEIN ML41"/>
    <property type="match status" value="1"/>
</dbReference>
<dbReference type="Pfam" id="PF09809">
    <property type="entry name" value="MRP-L27"/>
    <property type="match status" value="1"/>
</dbReference>
<evidence type="ECO:0000313" key="7">
    <source>
        <dbReference type="EMBL" id="KXN71505.1"/>
    </source>
</evidence>
<dbReference type="EMBL" id="KQ964473">
    <property type="protein sequence ID" value="KXN71505.1"/>
    <property type="molecule type" value="Genomic_DNA"/>
</dbReference>
<evidence type="ECO:0000313" key="8">
    <source>
        <dbReference type="Proteomes" id="UP000070444"/>
    </source>
</evidence>
<evidence type="ECO:0000256" key="5">
    <source>
        <dbReference type="ARBA" id="ARBA00023128"/>
    </source>
</evidence>
<dbReference type="Proteomes" id="UP000070444">
    <property type="component" value="Unassembled WGS sequence"/>
</dbReference>
<dbReference type="PANTHER" id="PTHR21338">
    <property type="entry name" value="MITOCHONDRIAL RIBOSOMAL PROTEIN L41"/>
    <property type="match status" value="1"/>
</dbReference>
<dbReference type="InterPro" id="IPR019189">
    <property type="entry name" value="Ribosomal_mL41"/>
</dbReference>
<evidence type="ECO:0000256" key="1">
    <source>
        <dbReference type="ARBA" id="ARBA00004173"/>
    </source>
</evidence>
<comment type="similarity">
    <text evidence="2">Belongs to the mitochondrion-specific ribosomal protein mL41 family.</text>
</comment>
<organism evidence="7 8">
    <name type="scientific">Conidiobolus coronatus (strain ATCC 28846 / CBS 209.66 / NRRL 28638)</name>
    <name type="common">Delacroixia coronata</name>
    <dbReference type="NCBI Taxonomy" id="796925"/>
    <lineage>
        <taxon>Eukaryota</taxon>
        <taxon>Fungi</taxon>
        <taxon>Fungi incertae sedis</taxon>
        <taxon>Zoopagomycota</taxon>
        <taxon>Entomophthoromycotina</taxon>
        <taxon>Entomophthoromycetes</taxon>
        <taxon>Entomophthorales</taxon>
        <taxon>Ancylistaceae</taxon>
        <taxon>Conidiobolus</taxon>
    </lineage>
</organism>
<dbReference type="GO" id="GO:0003735">
    <property type="term" value="F:structural constituent of ribosome"/>
    <property type="evidence" value="ECO:0007669"/>
    <property type="project" value="InterPro"/>
</dbReference>
<proteinExistence type="inferred from homology"/>
<dbReference type="GO" id="GO:0005762">
    <property type="term" value="C:mitochondrial large ribosomal subunit"/>
    <property type="evidence" value="ECO:0007669"/>
    <property type="project" value="InterPro"/>
</dbReference>
<keyword evidence="8" id="KW-1185">Reference proteome</keyword>
<evidence type="ECO:0000256" key="3">
    <source>
        <dbReference type="ARBA" id="ARBA00022946"/>
    </source>
</evidence>
<comment type="subcellular location">
    <subcellularLocation>
        <location evidence="1">Mitochondrion</location>
    </subcellularLocation>
</comment>
<name>A0A137P928_CONC2</name>
<sequence length="90" mass="10369">MFGVIRNLYRGAVREPMIRKRGHQYYKGTGTGSHGRHNGKGGYIIESQKVRHYVVPNLENCELTPYVSHRSPKVYKTCTQKDFLEAAKEE</sequence>
<keyword evidence="5" id="KW-0496">Mitochondrion</keyword>
<evidence type="ECO:0000256" key="6">
    <source>
        <dbReference type="ARBA" id="ARBA00023274"/>
    </source>
</evidence>
<dbReference type="OMA" id="HNFYKGT"/>
<protein>
    <submittedName>
        <fullName evidence="7">Uncharacterized protein</fullName>
    </submittedName>
</protein>
<gene>
    <name evidence="7" type="ORF">CONCODRAFT_5757</name>
</gene>
<accession>A0A137P928</accession>